<dbReference type="Gene3D" id="3.30.420.10">
    <property type="entry name" value="Ribonuclease H-like superfamily/Ribonuclease H"/>
    <property type="match status" value="1"/>
</dbReference>
<reference evidence="4 5" key="1">
    <citation type="submission" date="2014-03" db="EMBL/GenBank/DDBJ databases">
        <title>Draft genome of the hookworm Oesophagostomum dentatum.</title>
        <authorList>
            <person name="Mitreva M."/>
        </authorList>
    </citation>
    <scope>NUCLEOTIDE SEQUENCE [LARGE SCALE GENOMIC DNA]</scope>
    <source>
        <strain evidence="4 5">OD-Hann</strain>
    </source>
</reference>
<evidence type="ECO:0000313" key="5">
    <source>
        <dbReference type="Proteomes" id="UP000053660"/>
    </source>
</evidence>
<dbReference type="EMBL" id="KN610088">
    <property type="protein sequence ID" value="KHJ78121.1"/>
    <property type="molecule type" value="Genomic_DNA"/>
</dbReference>
<dbReference type="InterPro" id="IPR036388">
    <property type="entry name" value="WH-like_DNA-bd_sf"/>
</dbReference>
<feature type="domain" description="Tc1-like transposase DDE" evidence="2">
    <location>
        <begin position="140"/>
        <end position="289"/>
    </location>
</feature>
<dbReference type="OrthoDB" id="106945at2759"/>
<gene>
    <name evidence="4" type="ORF">OESDEN_22259</name>
</gene>
<dbReference type="GO" id="GO:0005634">
    <property type="term" value="C:nucleus"/>
    <property type="evidence" value="ECO:0007669"/>
    <property type="project" value="UniProtKB-SubCell"/>
</dbReference>
<dbReference type="InterPro" id="IPR038717">
    <property type="entry name" value="Tc1-like_DDE_dom"/>
</dbReference>
<accession>A0A0B1S2M4</accession>
<dbReference type="InterPro" id="IPR052338">
    <property type="entry name" value="Transposase_5"/>
</dbReference>
<dbReference type="PANTHER" id="PTHR23022:SF129">
    <property type="entry name" value="TRANSPOSABLE ELEMENT TC3 TRANSPOSASE"/>
    <property type="match status" value="1"/>
</dbReference>
<evidence type="ECO:0000256" key="1">
    <source>
        <dbReference type="ARBA" id="ARBA00004123"/>
    </source>
</evidence>
<dbReference type="AlphaFoldDB" id="A0A0B1S2M4"/>
<evidence type="ECO:0000313" key="4">
    <source>
        <dbReference type="EMBL" id="KHJ78121.1"/>
    </source>
</evidence>
<dbReference type="SUPFAM" id="SSF46689">
    <property type="entry name" value="Homeodomain-like"/>
    <property type="match status" value="1"/>
</dbReference>
<proteinExistence type="predicted"/>
<dbReference type="Pfam" id="PF13358">
    <property type="entry name" value="DDE_3"/>
    <property type="match status" value="1"/>
</dbReference>
<dbReference type="PANTHER" id="PTHR23022">
    <property type="entry name" value="TRANSPOSABLE ELEMENT-RELATED"/>
    <property type="match status" value="1"/>
</dbReference>
<dbReference type="InterPro" id="IPR048703">
    <property type="entry name" value="Tnp_Tc3-like_HTH"/>
</dbReference>
<comment type="subcellular location">
    <subcellularLocation>
        <location evidence="1">Nucleus</location>
    </subcellularLocation>
</comment>
<dbReference type="GO" id="GO:0003676">
    <property type="term" value="F:nucleic acid binding"/>
    <property type="evidence" value="ECO:0007669"/>
    <property type="project" value="InterPro"/>
</dbReference>
<dbReference type="InterPro" id="IPR009057">
    <property type="entry name" value="Homeodomain-like_sf"/>
</dbReference>
<dbReference type="Pfam" id="PF21517">
    <property type="entry name" value="HTH_Tnp_Tc3_2_like"/>
    <property type="match status" value="1"/>
</dbReference>
<dbReference type="Gene3D" id="1.10.10.10">
    <property type="entry name" value="Winged helix-like DNA-binding domain superfamily/Winged helix DNA-binding domain"/>
    <property type="match status" value="1"/>
</dbReference>
<name>A0A0B1S2M4_OESDE</name>
<evidence type="ECO:0000259" key="3">
    <source>
        <dbReference type="Pfam" id="PF21517"/>
    </source>
</evidence>
<protein>
    <submittedName>
        <fullName evidence="4">Uncharacterized protein</fullName>
    </submittedName>
</protein>
<organism evidence="4 5">
    <name type="scientific">Oesophagostomum dentatum</name>
    <name type="common">Nodular worm</name>
    <dbReference type="NCBI Taxonomy" id="61180"/>
    <lineage>
        <taxon>Eukaryota</taxon>
        <taxon>Metazoa</taxon>
        <taxon>Ecdysozoa</taxon>
        <taxon>Nematoda</taxon>
        <taxon>Chromadorea</taxon>
        <taxon>Rhabditida</taxon>
        <taxon>Rhabditina</taxon>
        <taxon>Rhabditomorpha</taxon>
        <taxon>Strongyloidea</taxon>
        <taxon>Strongylidae</taxon>
        <taxon>Oesophagostomum</taxon>
    </lineage>
</organism>
<dbReference type="Gene3D" id="1.10.10.60">
    <property type="entry name" value="Homeodomain-like"/>
    <property type="match status" value="1"/>
</dbReference>
<evidence type="ECO:0000259" key="2">
    <source>
        <dbReference type="Pfam" id="PF13358"/>
    </source>
</evidence>
<feature type="domain" description="Transposable element Tc3 transposase-like DNA-binding HTH" evidence="3">
    <location>
        <begin position="64"/>
        <end position="101"/>
    </location>
</feature>
<keyword evidence="5" id="KW-1185">Reference proteome</keyword>
<dbReference type="InterPro" id="IPR036397">
    <property type="entry name" value="RNaseH_sf"/>
</dbReference>
<dbReference type="Proteomes" id="UP000053660">
    <property type="component" value="Unassembled WGS sequence"/>
</dbReference>
<sequence length="313" mass="35805">MPLAPCFSEVEKAKIEALHAAGLGYDRIAKEVNRTKSGVRHYLKRVTQPHQEKKMGRPTKISERKKRLLLRLASNSSKSLKALAAEVNLDVSKSTVSRVLASSANIVRASMKRGPRMTMTHMQKRLDFPRTETTRDWTKVIFSDEKKWNLNGPDGNHFYWHDLRKDPQYLSRRNFGGGSVMTWGAFYQGGTLELQFTSTSMNSDDYQLVLSMSVVPFFRRNSQSGYVFMHDNAPIHTSNSTIAFLNSKKIPVLPWPPCSPDLNPIENIWGLMVRRVYANNKQYNTENELKKAILEQWEKVPSSLLENLIKIGF</sequence>